<dbReference type="Gene3D" id="1.10.4100.10">
    <property type="entry name" value="2-methylcitrate dehydratase PrpD"/>
    <property type="match status" value="1"/>
</dbReference>
<evidence type="ECO:0000256" key="1">
    <source>
        <dbReference type="ARBA" id="ARBA00006174"/>
    </source>
</evidence>
<dbReference type="AlphaFoldDB" id="A0A1C6UP69"/>
<dbReference type="InterPro" id="IPR005656">
    <property type="entry name" value="MmgE_PrpD"/>
</dbReference>
<protein>
    <submittedName>
        <fullName evidence="5">2-methylcitrate dehydratase PrpD</fullName>
    </submittedName>
</protein>
<feature type="region of interest" description="Disordered" evidence="2">
    <location>
        <begin position="1"/>
        <end position="24"/>
    </location>
</feature>
<dbReference type="Proteomes" id="UP000198937">
    <property type="component" value="Unassembled WGS sequence"/>
</dbReference>
<feature type="domain" description="MmgE/PrpD C-terminal" evidence="4">
    <location>
        <begin position="301"/>
        <end position="476"/>
    </location>
</feature>
<name>A0A1C6UP69_9ACTN</name>
<evidence type="ECO:0000259" key="4">
    <source>
        <dbReference type="Pfam" id="PF19305"/>
    </source>
</evidence>
<keyword evidence="6" id="KW-1185">Reference proteome</keyword>
<dbReference type="InterPro" id="IPR042183">
    <property type="entry name" value="MmgE/PrpD_sf_1"/>
</dbReference>
<accession>A0A1C6UP69</accession>
<dbReference type="InterPro" id="IPR042188">
    <property type="entry name" value="MmgE/PrpD_sf_2"/>
</dbReference>
<reference evidence="5 6" key="1">
    <citation type="submission" date="2016-06" db="EMBL/GenBank/DDBJ databases">
        <authorList>
            <person name="Kjaerup R.B."/>
            <person name="Dalgaard T.S."/>
            <person name="Juul-Madsen H.R."/>
        </authorList>
    </citation>
    <scope>NUCLEOTIDE SEQUENCE [LARGE SCALE GENOMIC DNA]</scope>
    <source>
        <strain evidence="5 6">DSM 45577</strain>
    </source>
</reference>
<sequence length="498" mass="51328">MTATQNQPATGQATAIGQHTPDQSAATLGRQLAEFAAAYGPGGRPLPEAVTRSVAQRVLDILGIAVAATSLPTSAAVIELARERGGRPAARAIGLTGRVPASEAALVHGVLAHSLDYDDTHLPSVLHPSASVVPAALAAGDEVGADGAQVTAAIAVGLEICVRVGMAGYDRASGVNRYFERGQHATSLCGALGSAAAAAKLYRLDADGILHALGIAASMASGIIEGNRTGGTVKRMHCGWAAHAGVWAAQLAQRGFTGPETLLEGRFGLFQAFLGGEFDAEAVTEGLGRRWEVPGIFFKPYPANHFTHAGIDAAIALRERGLRAADVAAVELGVPTATVRTIGEPLAVKQAPETGYQAQFSGPYTIAAALLGGGGLGLGLDDFTDELARDPVRRELMGRVTVVADARCDAIFPNQFPAVLRVRTHDGTWLEEAVLANRGGSERPLSDDEVAGKFRDNAARVLPAERVEAIAAAARALPDAPSIDDLLGALTAADGVPR</sequence>
<evidence type="ECO:0000313" key="6">
    <source>
        <dbReference type="Proteomes" id="UP000198937"/>
    </source>
</evidence>
<evidence type="ECO:0000256" key="2">
    <source>
        <dbReference type="SAM" id="MobiDB-lite"/>
    </source>
</evidence>
<dbReference type="STRING" id="683228.GA0070617_3068"/>
<dbReference type="Gene3D" id="3.30.1330.120">
    <property type="entry name" value="2-methylcitrate dehydratase PrpD"/>
    <property type="match status" value="1"/>
</dbReference>
<dbReference type="Pfam" id="PF03972">
    <property type="entry name" value="MmgE_PrpD_N"/>
    <property type="match status" value="1"/>
</dbReference>
<dbReference type="PANTHER" id="PTHR16943">
    <property type="entry name" value="2-METHYLCITRATE DEHYDRATASE-RELATED"/>
    <property type="match status" value="1"/>
</dbReference>
<evidence type="ECO:0000259" key="3">
    <source>
        <dbReference type="Pfam" id="PF03972"/>
    </source>
</evidence>
<gene>
    <name evidence="5" type="ORF">GA0070617_3068</name>
</gene>
<dbReference type="EMBL" id="FMIA01000002">
    <property type="protein sequence ID" value="SCL55827.1"/>
    <property type="molecule type" value="Genomic_DNA"/>
</dbReference>
<dbReference type="SUPFAM" id="SSF103378">
    <property type="entry name" value="2-methylcitrate dehydratase PrpD"/>
    <property type="match status" value="1"/>
</dbReference>
<organism evidence="5 6">
    <name type="scientific">Micromonospora yangpuensis</name>
    <dbReference type="NCBI Taxonomy" id="683228"/>
    <lineage>
        <taxon>Bacteria</taxon>
        <taxon>Bacillati</taxon>
        <taxon>Actinomycetota</taxon>
        <taxon>Actinomycetes</taxon>
        <taxon>Micromonosporales</taxon>
        <taxon>Micromonosporaceae</taxon>
        <taxon>Micromonospora</taxon>
    </lineage>
</organism>
<dbReference type="RefSeq" id="WP_229688358.1">
    <property type="nucleotide sequence ID" value="NZ_BMMJ01000005.1"/>
</dbReference>
<dbReference type="InterPro" id="IPR036148">
    <property type="entry name" value="MmgE/PrpD_sf"/>
</dbReference>
<dbReference type="InterPro" id="IPR045336">
    <property type="entry name" value="MmgE_PrpD_N"/>
</dbReference>
<evidence type="ECO:0000313" key="5">
    <source>
        <dbReference type="EMBL" id="SCL55827.1"/>
    </source>
</evidence>
<feature type="domain" description="MmgE/PrpD N-terminal" evidence="3">
    <location>
        <begin position="30"/>
        <end position="277"/>
    </location>
</feature>
<dbReference type="GO" id="GO:0016829">
    <property type="term" value="F:lyase activity"/>
    <property type="evidence" value="ECO:0007669"/>
    <property type="project" value="InterPro"/>
</dbReference>
<dbReference type="InterPro" id="IPR045337">
    <property type="entry name" value="MmgE_PrpD_C"/>
</dbReference>
<dbReference type="PANTHER" id="PTHR16943:SF8">
    <property type="entry name" value="2-METHYLCITRATE DEHYDRATASE"/>
    <property type="match status" value="1"/>
</dbReference>
<dbReference type="Pfam" id="PF19305">
    <property type="entry name" value="MmgE_PrpD_C"/>
    <property type="match status" value="1"/>
</dbReference>
<proteinExistence type="inferred from homology"/>
<comment type="similarity">
    <text evidence="1">Belongs to the PrpD family.</text>
</comment>